<feature type="region of interest" description="Disordered" evidence="1">
    <location>
        <begin position="1"/>
        <end position="23"/>
    </location>
</feature>
<dbReference type="Proteomes" id="UP000621799">
    <property type="component" value="Unassembled WGS sequence"/>
</dbReference>
<organism evidence="3 4">
    <name type="scientific">Zarconia navalis LEGE 11467</name>
    <dbReference type="NCBI Taxonomy" id="1828826"/>
    <lineage>
        <taxon>Bacteria</taxon>
        <taxon>Bacillati</taxon>
        <taxon>Cyanobacteriota</taxon>
        <taxon>Cyanophyceae</taxon>
        <taxon>Oscillatoriophycideae</taxon>
        <taxon>Oscillatoriales</taxon>
        <taxon>Oscillatoriales incertae sedis</taxon>
        <taxon>Zarconia</taxon>
        <taxon>Zarconia navalis</taxon>
    </lineage>
</organism>
<keyword evidence="2" id="KW-0812">Transmembrane</keyword>
<evidence type="ECO:0000256" key="2">
    <source>
        <dbReference type="SAM" id="Phobius"/>
    </source>
</evidence>
<reference evidence="3" key="1">
    <citation type="submission" date="2020-10" db="EMBL/GenBank/DDBJ databases">
        <authorList>
            <person name="Castelo-Branco R."/>
            <person name="Eusebio N."/>
            <person name="Adriana R."/>
            <person name="Vieira A."/>
            <person name="Brugerolle De Fraissinette N."/>
            <person name="Rezende De Castro R."/>
            <person name="Schneider M.P."/>
            <person name="Vasconcelos V."/>
            <person name="Leao P.N."/>
        </authorList>
    </citation>
    <scope>NUCLEOTIDE SEQUENCE</scope>
    <source>
        <strain evidence="3">LEGE 11467</strain>
    </source>
</reference>
<comment type="caution">
    <text evidence="3">The sequence shown here is derived from an EMBL/GenBank/DDBJ whole genome shotgun (WGS) entry which is preliminary data.</text>
</comment>
<keyword evidence="2" id="KW-1133">Transmembrane helix</keyword>
<feature type="transmembrane region" description="Helical" evidence="2">
    <location>
        <begin position="238"/>
        <end position="263"/>
    </location>
</feature>
<dbReference type="EMBL" id="JADEXN010000008">
    <property type="protein sequence ID" value="MBE9039399.1"/>
    <property type="molecule type" value="Genomic_DNA"/>
</dbReference>
<keyword evidence="4" id="KW-1185">Reference proteome</keyword>
<sequence length="396" mass="45719">MNTIARNGASPPRPDRSACSESDDDVGVGVVLHPREELAKLGPFLPKPLYTLFQAFLTWMTGKAYSGQQPLFAANRYWHLFCALISLFGGVLGSAIVLNGSPLFLPLLLCSWVFTVGGARMLQTTINHQCVHKQVFGKMHDRWLSEILSTLLMTSDYETYSGDHLTPHHGLKTFANFEDDPDAKSLRENGLRSGMPKEWYWKWLWQTMFSPKFHGQFLASRLAGNFSSKKMYRQWMSVLFYLATIVGVSLTHTWWLFLVAWFFPLTFLYQVSACLQVASEHLWGHEKDNKHIPNELKSHGRYCGECPPFGQSMFAWSKFWLRMLFSHLPVRIAILPGELPEHCWHHYHTDTRNWENGVYEVQKLEETQDITFVEVWGLDKALDRVFSHLEKFPPRS</sequence>
<protein>
    <submittedName>
        <fullName evidence="3">Fatty acid desaturase</fullName>
    </submittedName>
</protein>
<evidence type="ECO:0000313" key="3">
    <source>
        <dbReference type="EMBL" id="MBE9039399.1"/>
    </source>
</evidence>
<keyword evidence="2" id="KW-0472">Membrane</keyword>
<gene>
    <name evidence="3" type="ORF">IQ235_01135</name>
</gene>
<evidence type="ECO:0000313" key="4">
    <source>
        <dbReference type="Proteomes" id="UP000621799"/>
    </source>
</evidence>
<accession>A0A928Z7G8</accession>
<proteinExistence type="predicted"/>
<feature type="transmembrane region" description="Helical" evidence="2">
    <location>
        <begin position="103"/>
        <end position="122"/>
    </location>
</feature>
<dbReference type="AlphaFoldDB" id="A0A928Z7G8"/>
<name>A0A928Z7G8_9CYAN</name>
<evidence type="ECO:0000256" key="1">
    <source>
        <dbReference type="SAM" id="MobiDB-lite"/>
    </source>
</evidence>
<feature type="transmembrane region" description="Helical" evidence="2">
    <location>
        <begin position="77"/>
        <end position="97"/>
    </location>
</feature>
<dbReference type="RefSeq" id="WP_264319660.1">
    <property type="nucleotide sequence ID" value="NZ_JADEXN010000008.1"/>
</dbReference>